<dbReference type="GO" id="GO:0050660">
    <property type="term" value="F:flavin adenine dinucleotide binding"/>
    <property type="evidence" value="ECO:0007669"/>
    <property type="project" value="InterPro"/>
</dbReference>
<dbReference type="GO" id="GO:0033539">
    <property type="term" value="P:fatty acid beta-oxidation using acyl-CoA dehydrogenase"/>
    <property type="evidence" value="ECO:0007669"/>
    <property type="project" value="TreeGrafter"/>
</dbReference>
<dbReference type="FunFam" id="2.40.110.10:FF:000002">
    <property type="entry name" value="Acyl-CoA dehydrogenase fadE12"/>
    <property type="match status" value="1"/>
</dbReference>
<dbReference type="Pfam" id="PF02770">
    <property type="entry name" value="Acyl-CoA_dh_M"/>
    <property type="match status" value="1"/>
</dbReference>
<dbReference type="Pfam" id="PF00441">
    <property type="entry name" value="Acyl-CoA_dh_1"/>
    <property type="match status" value="1"/>
</dbReference>
<feature type="domain" description="Acyl-CoA dehydrogenase/oxidase C-terminal" evidence="11">
    <location>
        <begin position="231"/>
        <end position="379"/>
    </location>
</feature>
<evidence type="ECO:0000256" key="3">
    <source>
        <dbReference type="ARBA" id="ARBA00009347"/>
    </source>
</evidence>
<protein>
    <recommendedName>
        <fullName evidence="8">Acyl-[acyl-carrier-protein] dehydrogenase MbtN</fullName>
    </recommendedName>
    <alternativeName>
        <fullName evidence="9">Mycobactin synthase protein N</fullName>
    </alternativeName>
</protein>
<dbReference type="PANTHER" id="PTHR48083">
    <property type="entry name" value="MEDIUM-CHAIN SPECIFIC ACYL-COA DEHYDROGENASE, MITOCHONDRIAL-RELATED"/>
    <property type="match status" value="1"/>
</dbReference>
<dbReference type="OrthoDB" id="9765339at2"/>
<accession>A0A4U1IML6</accession>
<comment type="similarity">
    <text evidence="3 10">Belongs to the acyl-CoA dehydrogenase family.</text>
</comment>
<dbReference type="FunFam" id="1.10.540.10:FF:000009">
    <property type="entry name" value="Probable acyl-CoA dehydrogenase"/>
    <property type="match status" value="1"/>
</dbReference>
<dbReference type="Pfam" id="PF02771">
    <property type="entry name" value="Acyl-CoA_dh_N"/>
    <property type="match status" value="1"/>
</dbReference>
<keyword evidence="6 10" id="KW-0560">Oxidoreductase</keyword>
<dbReference type="InterPro" id="IPR036250">
    <property type="entry name" value="AcylCo_DH-like_C"/>
</dbReference>
<reference evidence="14 15" key="1">
    <citation type="submission" date="2019-04" db="EMBL/GenBank/DDBJ databases">
        <authorList>
            <person name="Li Y."/>
            <person name="Wang J."/>
        </authorList>
    </citation>
    <scope>NUCLEOTIDE SEQUENCE [LARGE SCALE GENOMIC DNA]</scope>
    <source>
        <strain evidence="14 15">DSM 14668</strain>
    </source>
</reference>
<evidence type="ECO:0000256" key="10">
    <source>
        <dbReference type="RuleBase" id="RU362125"/>
    </source>
</evidence>
<dbReference type="SUPFAM" id="SSF56645">
    <property type="entry name" value="Acyl-CoA dehydrogenase NM domain-like"/>
    <property type="match status" value="1"/>
</dbReference>
<evidence type="ECO:0000259" key="11">
    <source>
        <dbReference type="Pfam" id="PF00441"/>
    </source>
</evidence>
<dbReference type="InterPro" id="IPR013786">
    <property type="entry name" value="AcylCoA_DH/ox_N"/>
</dbReference>
<dbReference type="InterPro" id="IPR037069">
    <property type="entry name" value="AcylCoA_DH/ox_N_sf"/>
</dbReference>
<comment type="function">
    <text evidence="7">Catalyzes the dehydrogenation at the alpha-beta position of ACP-bound acyl chains. This results in the introduction of a double bond in the lipidic chain, which is further transferred to the epsilon-amino group of lysine residue in the mycobactin core by MbtK.</text>
</comment>
<dbReference type="InterPro" id="IPR046373">
    <property type="entry name" value="Acyl-CoA_Oxase/DH_mid-dom_sf"/>
</dbReference>
<dbReference type="InterPro" id="IPR009075">
    <property type="entry name" value="AcylCo_DH/oxidase_C"/>
</dbReference>
<evidence type="ECO:0000313" key="15">
    <source>
        <dbReference type="Proteomes" id="UP000309215"/>
    </source>
</evidence>
<evidence type="ECO:0000256" key="8">
    <source>
        <dbReference type="ARBA" id="ARBA00040394"/>
    </source>
</evidence>
<dbReference type="GO" id="GO:0003995">
    <property type="term" value="F:acyl-CoA dehydrogenase activity"/>
    <property type="evidence" value="ECO:0007669"/>
    <property type="project" value="InterPro"/>
</dbReference>
<comment type="caution">
    <text evidence="14">The sequence shown here is derived from an EMBL/GenBank/DDBJ whole genome shotgun (WGS) entry which is preliminary data.</text>
</comment>
<proteinExistence type="inferred from homology"/>
<keyword evidence="4 10" id="KW-0285">Flavoprotein</keyword>
<dbReference type="Gene3D" id="1.20.140.10">
    <property type="entry name" value="Butyryl-CoA Dehydrogenase, subunit A, domain 3"/>
    <property type="match status" value="1"/>
</dbReference>
<evidence type="ECO:0000256" key="7">
    <source>
        <dbReference type="ARBA" id="ARBA00037085"/>
    </source>
</evidence>
<dbReference type="FunFam" id="1.20.140.10:FF:000001">
    <property type="entry name" value="Acyl-CoA dehydrogenase"/>
    <property type="match status" value="1"/>
</dbReference>
<evidence type="ECO:0000256" key="2">
    <source>
        <dbReference type="ARBA" id="ARBA00005102"/>
    </source>
</evidence>
<organism evidence="14 15">
    <name type="scientific">Polyangium fumosum</name>
    <dbReference type="NCBI Taxonomy" id="889272"/>
    <lineage>
        <taxon>Bacteria</taxon>
        <taxon>Pseudomonadati</taxon>
        <taxon>Myxococcota</taxon>
        <taxon>Polyangia</taxon>
        <taxon>Polyangiales</taxon>
        <taxon>Polyangiaceae</taxon>
        <taxon>Polyangium</taxon>
    </lineage>
</organism>
<dbReference type="InterPro" id="IPR006091">
    <property type="entry name" value="Acyl-CoA_Oxase/DH_mid-dom"/>
</dbReference>
<dbReference type="AlphaFoldDB" id="A0A4U1IML6"/>
<comment type="cofactor">
    <cofactor evidence="1 10">
        <name>FAD</name>
        <dbReference type="ChEBI" id="CHEBI:57692"/>
    </cofactor>
</comment>
<keyword evidence="15" id="KW-1185">Reference proteome</keyword>
<evidence type="ECO:0000259" key="13">
    <source>
        <dbReference type="Pfam" id="PF02771"/>
    </source>
</evidence>
<dbReference type="RefSeq" id="WP_136935800.1">
    <property type="nucleotide sequence ID" value="NZ_SSMQ01000100.1"/>
</dbReference>
<evidence type="ECO:0000256" key="1">
    <source>
        <dbReference type="ARBA" id="ARBA00001974"/>
    </source>
</evidence>
<evidence type="ECO:0000256" key="9">
    <source>
        <dbReference type="ARBA" id="ARBA00042660"/>
    </source>
</evidence>
<evidence type="ECO:0000256" key="5">
    <source>
        <dbReference type="ARBA" id="ARBA00022827"/>
    </source>
</evidence>
<sequence>MDRNLFREEHELFRTSFRRFVDREIKPHQERWMEEGSVDREAWRKAGEGGFLCPWLDPAYGGAGGDFLHSVIVIEEMARAYDSGFAMSLHSDVVVPYLATFGTEEQKQRWLPGCASGEIVTAIAMTEPGTGSDLAGIASTAVRDGDHYVLNGAKTFISNGILCDICIVAAKTDTSPESAHRGISLFVVEAGTPGFVKGKKLRKMGLPSQDTSELSFEDCRVPVKNRLGEEGGGFLMLMQKLQQERLVVAIGSQAGAERILEDTITYCKERKAFGKPIAKFQNTQFKLAECATKVEVGRAFLDRLIAEHIAGKYLVKECSMAKLWQTEMLGEVVDECLQFFGGYGYMLEYPVTRAYMDARVQRIFAGTNEIMKVIIAKQMGL</sequence>
<dbReference type="EMBL" id="SSMQ01000100">
    <property type="protein sequence ID" value="TKC95205.1"/>
    <property type="molecule type" value="Genomic_DNA"/>
</dbReference>
<dbReference type="Gene3D" id="1.10.540.10">
    <property type="entry name" value="Acyl-CoA dehydrogenase/oxidase, N-terminal domain"/>
    <property type="match status" value="1"/>
</dbReference>
<dbReference type="GO" id="GO:0005737">
    <property type="term" value="C:cytoplasm"/>
    <property type="evidence" value="ECO:0007669"/>
    <property type="project" value="TreeGrafter"/>
</dbReference>
<gene>
    <name evidence="14" type="ORF">E8A74_47410</name>
</gene>
<keyword evidence="5 10" id="KW-0274">FAD</keyword>
<feature type="domain" description="Acyl-CoA oxidase/dehydrogenase middle" evidence="12">
    <location>
        <begin position="122"/>
        <end position="219"/>
    </location>
</feature>
<dbReference type="Gene3D" id="2.40.110.10">
    <property type="entry name" value="Butyryl-CoA Dehydrogenase, subunit A, domain 2"/>
    <property type="match status" value="1"/>
</dbReference>
<feature type="domain" description="Acyl-CoA dehydrogenase/oxidase N-terminal" evidence="13">
    <location>
        <begin position="8"/>
        <end position="118"/>
    </location>
</feature>
<comment type="pathway">
    <text evidence="2">Siderophore biosynthesis; mycobactin biosynthesis.</text>
</comment>
<dbReference type="PANTHER" id="PTHR48083:SF20">
    <property type="entry name" value="LONG-CHAIN SPECIFIC ACYL-COA DEHYDROGENASE, MITOCHONDRIAL"/>
    <property type="match status" value="1"/>
</dbReference>
<name>A0A4U1IML6_9BACT</name>
<evidence type="ECO:0000256" key="6">
    <source>
        <dbReference type="ARBA" id="ARBA00023002"/>
    </source>
</evidence>
<dbReference type="InterPro" id="IPR006089">
    <property type="entry name" value="Acyl-CoA_DH_CS"/>
</dbReference>
<evidence type="ECO:0000259" key="12">
    <source>
        <dbReference type="Pfam" id="PF02770"/>
    </source>
</evidence>
<dbReference type="SUPFAM" id="SSF47203">
    <property type="entry name" value="Acyl-CoA dehydrogenase C-terminal domain-like"/>
    <property type="match status" value="1"/>
</dbReference>
<dbReference type="InterPro" id="IPR050741">
    <property type="entry name" value="Acyl-CoA_dehydrogenase"/>
</dbReference>
<evidence type="ECO:0000256" key="4">
    <source>
        <dbReference type="ARBA" id="ARBA00022630"/>
    </source>
</evidence>
<evidence type="ECO:0000313" key="14">
    <source>
        <dbReference type="EMBL" id="TKC95205.1"/>
    </source>
</evidence>
<dbReference type="Proteomes" id="UP000309215">
    <property type="component" value="Unassembled WGS sequence"/>
</dbReference>
<dbReference type="InterPro" id="IPR009100">
    <property type="entry name" value="AcylCoA_DH/oxidase_NM_dom_sf"/>
</dbReference>
<dbReference type="PROSITE" id="PS00073">
    <property type="entry name" value="ACYL_COA_DH_2"/>
    <property type="match status" value="1"/>
</dbReference>